<name>A0ABR3XA13_9PEZI</name>
<feature type="transmembrane region" description="Helical" evidence="5">
    <location>
        <begin position="237"/>
        <end position="254"/>
    </location>
</feature>
<keyword evidence="4 5" id="KW-0472">Membrane</keyword>
<dbReference type="InterPro" id="IPR050307">
    <property type="entry name" value="Sterol_Desaturase_Related"/>
</dbReference>
<dbReference type="Pfam" id="PF04116">
    <property type="entry name" value="FA_hydroxylase"/>
    <property type="match status" value="1"/>
</dbReference>
<accession>A0ABR3XA13</accession>
<feature type="transmembrane region" description="Helical" evidence="5">
    <location>
        <begin position="80"/>
        <end position="104"/>
    </location>
</feature>
<sequence>MDIVLEVTDTFIFDHLYAWLLPVRHAPFDYPDHLSTNATSPVLSPWQYKPATSFFSLEPSQAAFASAWARDNILRQTVSLFLITWIFGVLTYFIFASLSYWLIFDKKTLQHPKFLKNQIALEIKQANVSMPIMALYTVPFFVAEVRGYSKLYDVSADGPGVWYDILQFPFFLIFTDFFIYWIHRYLHHPLVYKRLHKPHHKWIMPTPYASHAFHPLDGFAQSIPYHVFPFIFPLQKLAYVFLFIFVNFWTIMIHDGEYMANNPVINGAACHSIHHYAFNYNYGQYTTLWDRLGGSYRAPDSDLFVKEKKMSQSTWQKQVSEMETILKEVEGEDDREYGSDDKKTQ</sequence>
<evidence type="ECO:0000256" key="5">
    <source>
        <dbReference type="SAM" id="Phobius"/>
    </source>
</evidence>
<keyword evidence="2 5" id="KW-0812">Transmembrane</keyword>
<evidence type="ECO:0000313" key="8">
    <source>
        <dbReference type="Proteomes" id="UP001586593"/>
    </source>
</evidence>
<dbReference type="EMBL" id="JAZHXJ010000132">
    <property type="protein sequence ID" value="KAL1872785.1"/>
    <property type="molecule type" value="Genomic_DNA"/>
</dbReference>
<dbReference type="InterPro" id="IPR006694">
    <property type="entry name" value="Fatty_acid_hydroxylase"/>
</dbReference>
<keyword evidence="8" id="KW-1185">Reference proteome</keyword>
<reference evidence="7 8" key="1">
    <citation type="journal article" date="2024" name="Commun. Biol.">
        <title>Comparative genomic analysis of thermophilic fungi reveals convergent evolutionary adaptations and gene losses.</title>
        <authorList>
            <person name="Steindorff A.S."/>
            <person name="Aguilar-Pontes M.V."/>
            <person name="Robinson A.J."/>
            <person name="Andreopoulos B."/>
            <person name="LaButti K."/>
            <person name="Kuo A."/>
            <person name="Mondo S."/>
            <person name="Riley R."/>
            <person name="Otillar R."/>
            <person name="Haridas S."/>
            <person name="Lipzen A."/>
            <person name="Grimwood J."/>
            <person name="Schmutz J."/>
            <person name="Clum A."/>
            <person name="Reid I.D."/>
            <person name="Moisan M.C."/>
            <person name="Butler G."/>
            <person name="Nguyen T.T.M."/>
            <person name="Dewar K."/>
            <person name="Conant G."/>
            <person name="Drula E."/>
            <person name="Henrissat B."/>
            <person name="Hansel C."/>
            <person name="Singer S."/>
            <person name="Hutchinson M.I."/>
            <person name="de Vries R.P."/>
            <person name="Natvig D.O."/>
            <person name="Powell A.J."/>
            <person name="Tsang A."/>
            <person name="Grigoriev I.V."/>
        </authorList>
    </citation>
    <scope>NUCLEOTIDE SEQUENCE [LARGE SCALE GENOMIC DNA]</scope>
    <source>
        <strain evidence="7 8">ATCC 24622</strain>
    </source>
</reference>
<protein>
    <recommendedName>
        <fullName evidence="6">Fatty acid hydroxylase domain-containing protein</fullName>
    </recommendedName>
</protein>
<comment type="subcellular location">
    <subcellularLocation>
        <location evidence="1">Membrane</location>
    </subcellularLocation>
</comment>
<comment type="caution">
    <text evidence="7">The sequence shown here is derived from an EMBL/GenBank/DDBJ whole genome shotgun (WGS) entry which is preliminary data.</text>
</comment>
<evidence type="ECO:0000256" key="1">
    <source>
        <dbReference type="ARBA" id="ARBA00004370"/>
    </source>
</evidence>
<evidence type="ECO:0000256" key="2">
    <source>
        <dbReference type="ARBA" id="ARBA00022692"/>
    </source>
</evidence>
<organism evidence="7 8">
    <name type="scientific">Phialemonium thermophilum</name>
    <dbReference type="NCBI Taxonomy" id="223376"/>
    <lineage>
        <taxon>Eukaryota</taxon>
        <taxon>Fungi</taxon>
        <taxon>Dikarya</taxon>
        <taxon>Ascomycota</taxon>
        <taxon>Pezizomycotina</taxon>
        <taxon>Sordariomycetes</taxon>
        <taxon>Sordariomycetidae</taxon>
        <taxon>Cephalothecales</taxon>
        <taxon>Cephalothecaceae</taxon>
        <taxon>Phialemonium</taxon>
    </lineage>
</organism>
<feature type="transmembrane region" description="Helical" evidence="5">
    <location>
        <begin position="162"/>
        <end position="182"/>
    </location>
</feature>
<keyword evidence="3 5" id="KW-1133">Transmembrane helix</keyword>
<gene>
    <name evidence="7" type="ORF">VTK73DRAFT_1335</name>
</gene>
<evidence type="ECO:0000313" key="7">
    <source>
        <dbReference type="EMBL" id="KAL1872785.1"/>
    </source>
</evidence>
<proteinExistence type="predicted"/>
<feature type="domain" description="Fatty acid hydroxylase" evidence="6">
    <location>
        <begin position="169"/>
        <end position="294"/>
    </location>
</feature>
<evidence type="ECO:0000256" key="3">
    <source>
        <dbReference type="ARBA" id="ARBA00022989"/>
    </source>
</evidence>
<dbReference type="Proteomes" id="UP001586593">
    <property type="component" value="Unassembled WGS sequence"/>
</dbReference>
<evidence type="ECO:0000256" key="4">
    <source>
        <dbReference type="ARBA" id="ARBA00023136"/>
    </source>
</evidence>
<dbReference type="PANTHER" id="PTHR11863">
    <property type="entry name" value="STEROL DESATURASE"/>
    <property type="match status" value="1"/>
</dbReference>
<evidence type="ECO:0000259" key="6">
    <source>
        <dbReference type="Pfam" id="PF04116"/>
    </source>
</evidence>